<dbReference type="InterPro" id="IPR004827">
    <property type="entry name" value="bZIP"/>
</dbReference>
<dbReference type="SUPFAM" id="SSF57959">
    <property type="entry name" value="Leucine zipper domain"/>
    <property type="match status" value="1"/>
</dbReference>
<dbReference type="Gene3D" id="1.20.5.170">
    <property type="match status" value="1"/>
</dbReference>
<evidence type="ECO:0000256" key="3">
    <source>
        <dbReference type="ARBA" id="ARBA00023125"/>
    </source>
</evidence>
<evidence type="ECO:0000256" key="4">
    <source>
        <dbReference type="ARBA" id="ARBA00023163"/>
    </source>
</evidence>
<comment type="similarity">
    <text evidence="1">Belongs to the bZIP family.</text>
</comment>
<evidence type="ECO:0000256" key="5">
    <source>
        <dbReference type="ARBA" id="ARBA00023242"/>
    </source>
</evidence>
<organism evidence="8">
    <name type="scientific">Rhizophora mucronata</name>
    <name type="common">Asiatic mangrove</name>
    <dbReference type="NCBI Taxonomy" id="61149"/>
    <lineage>
        <taxon>Eukaryota</taxon>
        <taxon>Viridiplantae</taxon>
        <taxon>Streptophyta</taxon>
        <taxon>Embryophyta</taxon>
        <taxon>Tracheophyta</taxon>
        <taxon>Spermatophyta</taxon>
        <taxon>Magnoliopsida</taxon>
        <taxon>eudicotyledons</taxon>
        <taxon>Gunneridae</taxon>
        <taxon>Pentapetalae</taxon>
        <taxon>rosids</taxon>
        <taxon>fabids</taxon>
        <taxon>Malpighiales</taxon>
        <taxon>Rhizophoraceae</taxon>
        <taxon>Rhizophora</taxon>
    </lineage>
</organism>
<protein>
    <recommendedName>
        <fullName evidence="7">BZIP domain-containing protein</fullName>
    </recommendedName>
</protein>
<dbReference type="SMART" id="SM00338">
    <property type="entry name" value="BRLZ"/>
    <property type="match status" value="1"/>
</dbReference>
<dbReference type="PROSITE" id="PS00036">
    <property type="entry name" value="BZIP_BASIC"/>
    <property type="match status" value="1"/>
</dbReference>
<dbReference type="PROSITE" id="PS50217">
    <property type="entry name" value="BZIP"/>
    <property type="match status" value="1"/>
</dbReference>
<dbReference type="GO" id="GO:0003677">
    <property type="term" value="F:DNA binding"/>
    <property type="evidence" value="ECO:0007669"/>
    <property type="project" value="UniProtKB-KW"/>
</dbReference>
<dbReference type="PANTHER" id="PTHR46408:SF8">
    <property type="entry name" value="BASIC LEUCINE ZIPPER 9"/>
    <property type="match status" value="1"/>
</dbReference>
<proteinExistence type="inferred from homology"/>
<dbReference type="Pfam" id="PF00170">
    <property type="entry name" value="bZIP_1"/>
    <property type="match status" value="1"/>
</dbReference>
<feature type="compositionally biased region" description="Polar residues" evidence="6">
    <location>
        <begin position="136"/>
        <end position="145"/>
    </location>
</feature>
<name>A0A2P2J297_RHIMU</name>
<evidence type="ECO:0000259" key="7">
    <source>
        <dbReference type="PROSITE" id="PS50217"/>
    </source>
</evidence>
<dbReference type="InterPro" id="IPR046347">
    <property type="entry name" value="bZIP_sf"/>
</dbReference>
<dbReference type="PANTHER" id="PTHR46408">
    <property type="entry name" value="BASIC LEUCINE ZIPPER 63"/>
    <property type="match status" value="1"/>
</dbReference>
<keyword evidence="5" id="KW-0539">Nucleus</keyword>
<feature type="region of interest" description="Disordered" evidence="6">
    <location>
        <begin position="120"/>
        <end position="165"/>
    </location>
</feature>
<keyword evidence="2" id="KW-0805">Transcription regulation</keyword>
<feature type="domain" description="BZIP" evidence="7">
    <location>
        <begin position="168"/>
        <end position="220"/>
    </location>
</feature>
<evidence type="ECO:0000256" key="2">
    <source>
        <dbReference type="ARBA" id="ARBA00023015"/>
    </source>
</evidence>
<evidence type="ECO:0000256" key="1">
    <source>
        <dbReference type="ARBA" id="ARBA00007163"/>
    </source>
</evidence>
<dbReference type="EMBL" id="GGEC01007110">
    <property type="protein sequence ID" value="MBW87593.1"/>
    <property type="molecule type" value="Transcribed_RNA"/>
</dbReference>
<evidence type="ECO:0000256" key="6">
    <source>
        <dbReference type="SAM" id="MobiDB-lite"/>
    </source>
</evidence>
<dbReference type="AlphaFoldDB" id="A0A2P2J297"/>
<sequence>MEKEREALKRSASELAFQQVINKDANAIAPETSNQDQEDEKTFLQELGNQRNNNAFPAEIDGFFNDLCSGDLNFSFKAQDVKDGFSSCSGFTESILWSQNVNSKQSSTAAPIDAQSSICAGGPALAGNPEGRDIQTKLTTSGSSREQSDDEDVEIEAGPCEQSTSSVDLKRIRRMVSNRESARRSRRRKQAHLADLELQVLFRLCDFGCLVKQVTKLKLR</sequence>
<evidence type="ECO:0000313" key="8">
    <source>
        <dbReference type="EMBL" id="MBW87593.1"/>
    </source>
</evidence>
<keyword evidence="4" id="KW-0804">Transcription</keyword>
<dbReference type="GO" id="GO:0003700">
    <property type="term" value="F:DNA-binding transcription factor activity"/>
    <property type="evidence" value="ECO:0007669"/>
    <property type="project" value="InterPro"/>
</dbReference>
<accession>A0A2P2J297</accession>
<reference evidence="8" key="1">
    <citation type="submission" date="2018-02" db="EMBL/GenBank/DDBJ databases">
        <title>Rhizophora mucronata_Transcriptome.</title>
        <authorList>
            <person name="Meera S.P."/>
            <person name="Sreeshan A."/>
            <person name="Augustine A."/>
        </authorList>
    </citation>
    <scope>NUCLEOTIDE SEQUENCE</scope>
    <source>
        <tissue evidence="8">Leaf</tissue>
    </source>
</reference>
<keyword evidence="3" id="KW-0238">DNA-binding</keyword>